<evidence type="ECO:0000313" key="2">
    <source>
        <dbReference type="EMBL" id="SBT33006.1"/>
    </source>
</evidence>
<reference evidence="2" key="1">
    <citation type="submission" date="2016-05" db="EMBL/GenBank/DDBJ databases">
        <authorList>
            <person name="Lavstsen T."/>
            <person name="Jespersen J.S."/>
        </authorList>
    </citation>
    <scope>NUCLEOTIDE SEQUENCE [LARGE SCALE GENOMIC DNA]</scope>
</reference>
<name>A0A1A8YNB8_PLAOA</name>
<evidence type="ECO:0000313" key="4">
    <source>
        <dbReference type="Proteomes" id="UP000078555"/>
    </source>
</evidence>
<dbReference type="AlphaFoldDB" id="A0A1A8YNB8"/>
<evidence type="ECO:0000313" key="1">
    <source>
        <dbReference type="EMBL" id="SBT32369.1"/>
    </source>
</evidence>
<gene>
    <name evidence="1" type="ORF">POVWA1_011790</name>
    <name evidence="2" type="ORF">POVWA2_012490</name>
</gene>
<accession>A0A1A8YNB8</accession>
<dbReference type="Proteomes" id="UP000078550">
    <property type="component" value="Unassembled WGS sequence"/>
</dbReference>
<proteinExistence type="predicted"/>
<dbReference type="EMBL" id="FLRD01000037">
    <property type="protein sequence ID" value="SBT32369.1"/>
    <property type="molecule type" value="Genomic_DNA"/>
</dbReference>
<organism evidence="2 3">
    <name type="scientific">Plasmodium ovale wallikeri</name>
    <dbReference type="NCBI Taxonomy" id="864142"/>
    <lineage>
        <taxon>Eukaryota</taxon>
        <taxon>Sar</taxon>
        <taxon>Alveolata</taxon>
        <taxon>Apicomplexa</taxon>
        <taxon>Aconoidasida</taxon>
        <taxon>Haemosporida</taxon>
        <taxon>Plasmodiidae</taxon>
        <taxon>Plasmodium</taxon>
        <taxon>Plasmodium (Plasmodium)</taxon>
    </lineage>
</organism>
<protein>
    <submittedName>
        <fullName evidence="2">Uncharacterized protein</fullName>
    </submittedName>
</protein>
<dbReference type="EMBL" id="FLRE01000049">
    <property type="protein sequence ID" value="SBT33006.1"/>
    <property type="molecule type" value="Genomic_DNA"/>
</dbReference>
<sequence>MCVFFLARVCTLCTKKKRARASLLRLKNYKKKKKRALTFSCENYSLFPPRCTRRTSFEKGKLLCQGPKWFNTRQQTCSRVNICLCSCVDTVAWIPLRGYRCVDTVAWIPLRGYRCVDTVDRLL</sequence>
<reference evidence="3 4" key="2">
    <citation type="submission" date="2016-05" db="EMBL/GenBank/DDBJ databases">
        <authorList>
            <person name="Naeem Raeece"/>
        </authorList>
    </citation>
    <scope>NUCLEOTIDE SEQUENCE [LARGE SCALE GENOMIC DNA]</scope>
</reference>
<keyword evidence="4" id="KW-1185">Reference proteome</keyword>
<dbReference type="Proteomes" id="UP000078555">
    <property type="component" value="Unassembled WGS sequence"/>
</dbReference>
<evidence type="ECO:0000313" key="3">
    <source>
        <dbReference type="Proteomes" id="UP000078550"/>
    </source>
</evidence>